<comment type="caution">
    <text evidence="4">The sequence shown here is derived from an EMBL/GenBank/DDBJ whole genome shotgun (WGS) entry which is preliminary data.</text>
</comment>
<dbReference type="Proteomes" id="UP000035722">
    <property type="component" value="Unassembled WGS sequence"/>
</dbReference>
<dbReference type="Pfam" id="PF13313">
    <property type="entry name" value="DUF4082"/>
    <property type="match status" value="3"/>
</dbReference>
<dbReference type="AlphaFoldDB" id="A0A024H849"/>
<evidence type="ECO:0008006" key="6">
    <source>
        <dbReference type="Google" id="ProtNLM"/>
    </source>
</evidence>
<dbReference type="STRING" id="861266.ARTSIC4J27_4355"/>
<feature type="domain" description="DUF4082" evidence="3">
    <location>
        <begin position="96"/>
        <end position="239"/>
    </location>
</feature>
<dbReference type="Pfam" id="PF13205">
    <property type="entry name" value="Big_5"/>
    <property type="match status" value="4"/>
</dbReference>
<evidence type="ECO:0000313" key="4">
    <source>
        <dbReference type="EMBL" id="CCQ48350.1"/>
    </source>
</evidence>
<dbReference type="EMBL" id="CAQI01000059">
    <property type="protein sequence ID" value="CCQ48350.1"/>
    <property type="molecule type" value="Genomic_DNA"/>
</dbReference>
<protein>
    <recommendedName>
        <fullName evidence="6">DUF4082 domain-containing protein</fullName>
    </recommendedName>
</protein>
<proteinExistence type="predicted"/>
<feature type="domain" description="SbsA Ig-like" evidence="2">
    <location>
        <begin position="620"/>
        <end position="719"/>
    </location>
</feature>
<dbReference type="InterPro" id="IPR032812">
    <property type="entry name" value="SbsA_Ig"/>
</dbReference>
<dbReference type="Gene3D" id="2.60.40.3710">
    <property type="match status" value="1"/>
</dbReference>
<reference evidence="5" key="1">
    <citation type="journal article" date="2014" name="Genome Announc.">
        <title>Genome Sequence of Arthrobacter siccitolerans 4J27, a Xeroprotectant-Producing Desiccation-Tolerant Microorganism.</title>
        <authorList>
            <person name="Manzanera M."/>
            <person name="Santa-Cruz-Calvo L."/>
            <person name="Vilchez J.I."/>
            <person name="Garcia-Fontana C."/>
            <person name="Silva-Castro G.A."/>
            <person name="Calvo C."/>
            <person name="Gonzalez-Lopez J."/>
        </authorList>
    </citation>
    <scope>NUCLEOTIDE SEQUENCE [LARGE SCALE GENOMIC DNA]</scope>
    <source>
        <strain evidence="5">4J27</strain>
    </source>
</reference>
<accession>A0A024H849</accession>
<dbReference type="InterPro" id="IPR025141">
    <property type="entry name" value="DUF4082"/>
</dbReference>
<feature type="domain" description="SbsA Ig-like" evidence="2">
    <location>
        <begin position="5"/>
        <end position="80"/>
    </location>
</feature>
<evidence type="ECO:0000256" key="1">
    <source>
        <dbReference type="ARBA" id="ARBA00022729"/>
    </source>
</evidence>
<evidence type="ECO:0000259" key="2">
    <source>
        <dbReference type="Pfam" id="PF13205"/>
    </source>
</evidence>
<gene>
    <name evidence="4" type="ORF">ARTSIC4J27_4355</name>
</gene>
<organism evidence="4 5">
    <name type="scientific">Pseudarthrobacter siccitolerans</name>
    <dbReference type="NCBI Taxonomy" id="861266"/>
    <lineage>
        <taxon>Bacteria</taxon>
        <taxon>Bacillati</taxon>
        <taxon>Actinomycetota</taxon>
        <taxon>Actinomycetes</taxon>
        <taxon>Micrococcales</taxon>
        <taxon>Micrococcaceae</taxon>
        <taxon>Pseudarthrobacter</taxon>
    </lineage>
</organism>
<dbReference type="Gene3D" id="2.60.40.1220">
    <property type="match status" value="3"/>
</dbReference>
<feature type="domain" description="SbsA Ig-like" evidence="2">
    <location>
        <begin position="356"/>
        <end position="453"/>
    </location>
</feature>
<dbReference type="InterPro" id="IPR014755">
    <property type="entry name" value="Cu-Rt/internalin_Ig-like"/>
</dbReference>
<feature type="domain" description="DUF4082" evidence="3">
    <location>
        <begin position="465"/>
        <end position="609"/>
    </location>
</feature>
<keyword evidence="1" id="KW-0732">Signal</keyword>
<feature type="domain" description="SbsA Ig-like" evidence="2">
    <location>
        <begin position="251"/>
        <end position="349"/>
    </location>
</feature>
<evidence type="ECO:0000313" key="5">
    <source>
        <dbReference type="Proteomes" id="UP000035722"/>
    </source>
</evidence>
<feature type="domain" description="DUF4082" evidence="3">
    <location>
        <begin position="735"/>
        <end position="879"/>
    </location>
</feature>
<sequence length="886" mass="89993">MKPAVTFNQSVTGSSVVFGLKNAAGASVSGSVAYEAATNKATFTPTAALAFNTVYTATVSGATNSSGQVMAAPFTWSFTTAAAPACPCTVFSPSSLPAVISVNDGNAVELGMKFRSDVAGSVTGVRFYKGPTNSGTHTGHLWSAGGALLATVTFTGETGSGWQQANFATPVAITANTTYVVSYFAPNGNYAATGAFFANSADNAPLHGLASGMDGLNGVYRYGASAFPGESYNNTNYWVDAVFSAEASAPAPAVTTVTPANNSTGVAVEVKPTVKFNQAVTPSSIVFAIKDSANTNVAGSTAYDAATNTSTFTPTATLAYNTQYTATVSGAANSGGQAMNGPFSWAFMTTAAAVLPSVASVTPANNTSNVAVDTKPTAAFNQDVAASSVIFTVKNAANAAVPGAVSYNAATRTATFAPAATLANGTTYTATVSGAANSTGQTMGSPYTWTFSTRAASATVFPPEAVPATVSTADGNAVELGMKFRADTAGIVTGVRFYKGESNAGPHTGRLWTSTGILLADVTFTEETASGWQEALFASPVPIAADTTYVVSYFAPEGFYSSTGGYFTSSADRAPLHGLASGTDGLNGVYRYGASAYPTESHNNTNYWVDVVFHASTTGQAPIVTAASPSDGTTGVPVSVKPTVTFNQAVNGSAVAFSLKNAAGATVPGSATYDAATNTAVFSPAAALAFSTSYTATVSGATNDAGTTMPAPHSWSFTTSAAPTACPCSVFGPTATPATANTNDKKAVEVGMKFRSDVAGMVTGVRFFKGSANVGTHVGHLWSATGTLLASVTFTGETSSGWQQAMFTTPVPITANTTYVVSYYAPVGSYSSTRDYFTKAVDRAPLHGLASGVDGANGVFGYGTASFPTDSFRNTNYWVDVVFNAS</sequence>
<keyword evidence="5" id="KW-1185">Reference proteome</keyword>
<evidence type="ECO:0000259" key="3">
    <source>
        <dbReference type="Pfam" id="PF13313"/>
    </source>
</evidence>
<name>A0A024H849_9MICC</name>